<dbReference type="GO" id="GO:0004556">
    <property type="term" value="F:alpha-amylase activity"/>
    <property type="evidence" value="ECO:0007669"/>
    <property type="project" value="TreeGrafter"/>
</dbReference>
<comment type="caution">
    <text evidence="3">The sequence shown here is derived from an EMBL/GenBank/DDBJ whole genome shotgun (WGS) entry which is preliminary data.</text>
</comment>
<dbReference type="GO" id="GO:0009313">
    <property type="term" value="P:oligosaccharide catabolic process"/>
    <property type="evidence" value="ECO:0007669"/>
    <property type="project" value="TreeGrafter"/>
</dbReference>
<protein>
    <submittedName>
        <fullName evidence="3">Glycosylase</fullName>
    </submittedName>
</protein>
<dbReference type="Gene3D" id="3.20.20.80">
    <property type="entry name" value="Glycosidases"/>
    <property type="match status" value="1"/>
</dbReference>
<dbReference type="Pfam" id="PF00128">
    <property type="entry name" value="Alpha-amylase"/>
    <property type="match status" value="1"/>
</dbReference>
<evidence type="ECO:0000259" key="2">
    <source>
        <dbReference type="SMART" id="SM00642"/>
    </source>
</evidence>
<reference evidence="3" key="1">
    <citation type="submission" date="2021-01" db="EMBL/GenBank/DDBJ databases">
        <title>Genome public.</title>
        <authorList>
            <person name="Liu C."/>
            <person name="Sun Q."/>
        </authorList>
    </citation>
    <scope>NUCLEOTIDE SEQUENCE</scope>
    <source>
        <strain evidence="3">M6</strain>
    </source>
</reference>
<dbReference type="SMART" id="SM00642">
    <property type="entry name" value="Aamy"/>
    <property type="match status" value="1"/>
</dbReference>
<dbReference type="InterPro" id="IPR017853">
    <property type="entry name" value="GH"/>
</dbReference>
<keyword evidence="4" id="KW-1185">Reference proteome</keyword>
<sequence>MSTSWLKNSVFYEIYPQSFCDSNSDGIGDLRGIVTKLDYIKNLGCNAIWINPIYDSPFMDAGYDVRDYKMIAPRYGTMEDFEHLLEQAHRRDIRILLDLVPGHTSDTHEWFQSAKTGFPTPHDDRYIFTKCVWDAPSEYRMMCGICERDGNYLVNYFSSQPALNYGFYEITHPEWQFSSDSKEAWETVDALKDIMRFWLDKGIDGFRVDMADSLVKNDDDKIATAKIWRDIRGMMDSDYPDAVLVSEWSNPLRAIVNAGFHADFYLDHPGNGFNELFRKRATPDGDNLSFFADGAHGDITAFLADYVPAYMCSKNHGYISFITNNHDMPRAPFYMSEWMIQLSHAFIMTMPGVPFVYYGDEIGMRYRTDLISKEGGFSRTGSRTPMQWSHEKNLGFSDADEDMLYLPLDYSEGYPTVEDQVGVGGSIYENLKSLIALRKANPELMNESDFEIVYAKEKEYPFVYKRGSFTAFINPSDEDKTVEFNADGMKEYYFLGGYEIGKDSVIIRSRSFLLLRKEG</sequence>
<evidence type="ECO:0000313" key="3">
    <source>
        <dbReference type="EMBL" id="MBK6089825.1"/>
    </source>
</evidence>
<dbReference type="SUPFAM" id="SSF51445">
    <property type="entry name" value="(Trans)glycosidases"/>
    <property type="match status" value="1"/>
</dbReference>
<dbReference type="PANTHER" id="PTHR10357">
    <property type="entry name" value="ALPHA-AMYLASE FAMILY MEMBER"/>
    <property type="match status" value="1"/>
</dbReference>
<feature type="domain" description="Glycosyl hydrolase family 13 catalytic" evidence="2">
    <location>
        <begin position="13"/>
        <end position="398"/>
    </location>
</feature>
<dbReference type="Proteomes" id="UP000633365">
    <property type="component" value="Unassembled WGS sequence"/>
</dbReference>
<dbReference type="AlphaFoldDB" id="A0A934WTV0"/>
<proteinExistence type="inferred from homology"/>
<accession>A0A934WTV0</accession>
<dbReference type="InterPro" id="IPR045857">
    <property type="entry name" value="O16G_dom_2"/>
</dbReference>
<comment type="similarity">
    <text evidence="1">Belongs to the glycosyl hydrolase 13 family.</text>
</comment>
<gene>
    <name evidence="3" type="ORF">JKK62_14460</name>
</gene>
<dbReference type="Gene3D" id="3.90.400.10">
    <property type="entry name" value="Oligo-1,6-glucosidase, Domain 2"/>
    <property type="match status" value="1"/>
</dbReference>
<evidence type="ECO:0000256" key="1">
    <source>
        <dbReference type="ARBA" id="ARBA00008061"/>
    </source>
</evidence>
<evidence type="ECO:0000313" key="4">
    <source>
        <dbReference type="Proteomes" id="UP000633365"/>
    </source>
</evidence>
<dbReference type="InterPro" id="IPR006047">
    <property type="entry name" value="GH13_cat_dom"/>
</dbReference>
<organism evidence="3 4">
    <name type="scientific">Ruminococcus difficilis</name>
    <dbReference type="NCBI Taxonomy" id="2763069"/>
    <lineage>
        <taxon>Bacteria</taxon>
        <taxon>Bacillati</taxon>
        <taxon>Bacillota</taxon>
        <taxon>Clostridia</taxon>
        <taxon>Eubacteriales</taxon>
        <taxon>Oscillospiraceae</taxon>
        <taxon>Ruminococcus</taxon>
    </lineage>
</organism>
<dbReference type="EMBL" id="JAEQMG010000163">
    <property type="protein sequence ID" value="MBK6089825.1"/>
    <property type="molecule type" value="Genomic_DNA"/>
</dbReference>
<dbReference type="PANTHER" id="PTHR10357:SF179">
    <property type="entry name" value="NEUTRAL AND BASIC AMINO ACID TRANSPORT PROTEIN RBAT"/>
    <property type="match status" value="1"/>
</dbReference>
<name>A0A934WTV0_9FIRM</name>
<dbReference type="RefSeq" id="WP_201428527.1">
    <property type="nucleotide sequence ID" value="NZ_JAEQMG010000163.1"/>
</dbReference>